<evidence type="ECO:0000313" key="2">
    <source>
        <dbReference type="Proteomes" id="UP001501612"/>
    </source>
</evidence>
<gene>
    <name evidence="1" type="ORF">GCM10009737_29340</name>
</gene>
<accession>A0ABN2PND3</accession>
<reference evidence="1 2" key="1">
    <citation type="journal article" date="2019" name="Int. J. Syst. Evol. Microbiol.">
        <title>The Global Catalogue of Microorganisms (GCM) 10K type strain sequencing project: providing services to taxonomists for standard genome sequencing and annotation.</title>
        <authorList>
            <consortium name="The Broad Institute Genomics Platform"/>
            <consortium name="The Broad Institute Genome Sequencing Center for Infectious Disease"/>
            <person name="Wu L."/>
            <person name="Ma J."/>
        </authorList>
    </citation>
    <scope>NUCLEOTIDE SEQUENCE [LARGE SCALE GENOMIC DNA]</scope>
    <source>
        <strain evidence="1 2">JCM 14046</strain>
    </source>
</reference>
<dbReference type="Pfam" id="PF13822">
    <property type="entry name" value="ACC_epsilon"/>
    <property type="match status" value="1"/>
</dbReference>
<dbReference type="EMBL" id="BAAAMY010000007">
    <property type="protein sequence ID" value="GAA1925717.1"/>
    <property type="molecule type" value="Genomic_DNA"/>
</dbReference>
<evidence type="ECO:0000313" key="1">
    <source>
        <dbReference type="EMBL" id="GAA1925717.1"/>
    </source>
</evidence>
<keyword evidence="2" id="KW-1185">Reference proteome</keyword>
<protein>
    <submittedName>
        <fullName evidence="1">Acyl-CoA carboxylase subunit epsilon</fullName>
    </submittedName>
</protein>
<dbReference type="RefSeq" id="WP_344008317.1">
    <property type="nucleotide sequence ID" value="NZ_BAAAMY010000007.1"/>
</dbReference>
<dbReference type="InterPro" id="IPR032716">
    <property type="entry name" value="ACC_epsilon"/>
</dbReference>
<name>A0ABN2PND3_9ACTN</name>
<sequence>MTDEHPALRIVKGDPTPEQLAALVAVVAAASGGEASAPRRTTEWARPARRLRAPHHPGLGAWRASGLPR</sequence>
<organism evidence="1 2">
    <name type="scientific">Nocardioides lentus</name>
    <dbReference type="NCBI Taxonomy" id="338077"/>
    <lineage>
        <taxon>Bacteria</taxon>
        <taxon>Bacillati</taxon>
        <taxon>Actinomycetota</taxon>
        <taxon>Actinomycetes</taxon>
        <taxon>Propionibacteriales</taxon>
        <taxon>Nocardioidaceae</taxon>
        <taxon>Nocardioides</taxon>
    </lineage>
</organism>
<dbReference type="Proteomes" id="UP001501612">
    <property type="component" value="Unassembled WGS sequence"/>
</dbReference>
<comment type="caution">
    <text evidence="1">The sequence shown here is derived from an EMBL/GenBank/DDBJ whole genome shotgun (WGS) entry which is preliminary data.</text>
</comment>
<proteinExistence type="predicted"/>